<accession>A0A7S4GIK2</accession>
<name>A0A7S4GIK2_9EUGL</name>
<dbReference type="Pfam" id="PF20254">
    <property type="entry name" value="DMFA2_C"/>
    <property type="match status" value="1"/>
</dbReference>
<dbReference type="EMBL" id="HBJA01143770">
    <property type="protein sequence ID" value="CAE0838081.1"/>
    <property type="molecule type" value="Transcribed_RNA"/>
</dbReference>
<dbReference type="AlphaFoldDB" id="A0A7S4GIK2"/>
<proteinExistence type="predicted"/>
<organism evidence="3">
    <name type="scientific">Eutreptiella gymnastica</name>
    <dbReference type="NCBI Taxonomy" id="73025"/>
    <lineage>
        <taxon>Eukaryota</taxon>
        <taxon>Discoba</taxon>
        <taxon>Euglenozoa</taxon>
        <taxon>Euglenida</taxon>
        <taxon>Spirocuta</taxon>
        <taxon>Euglenophyceae</taxon>
        <taxon>Eutreptiales</taxon>
        <taxon>Eutreptiaceae</taxon>
        <taxon>Eutreptiella</taxon>
    </lineage>
</organism>
<dbReference type="InterPro" id="IPR014756">
    <property type="entry name" value="Ig_E-set"/>
</dbReference>
<dbReference type="InterPro" id="IPR046540">
    <property type="entry name" value="DMFA2_C"/>
</dbReference>
<evidence type="ECO:0000313" key="3">
    <source>
        <dbReference type="EMBL" id="CAE0838081.1"/>
    </source>
</evidence>
<dbReference type="SUPFAM" id="SSF81296">
    <property type="entry name" value="E set domains"/>
    <property type="match status" value="1"/>
</dbReference>
<reference evidence="3" key="1">
    <citation type="submission" date="2021-01" db="EMBL/GenBank/DDBJ databases">
        <authorList>
            <person name="Corre E."/>
            <person name="Pelletier E."/>
            <person name="Niang G."/>
            <person name="Scheremetjew M."/>
            <person name="Finn R."/>
            <person name="Kale V."/>
            <person name="Holt S."/>
            <person name="Cochrane G."/>
            <person name="Meng A."/>
            <person name="Brown T."/>
            <person name="Cohen L."/>
        </authorList>
    </citation>
    <scope>NUCLEOTIDE SEQUENCE</scope>
    <source>
        <strain evidence="3">CCMP1594</strain>
    </source>
</reference>
<feature type="domain" description="N,N-dimethylformamidase beta subunit-like C-terminal" evidence="2">
    <location>
        <begin position="21"/>
        <end position="498"/>
    </location>
</feature>
<evidence type="ECO:0000256" key="1">
    <source>
        <dbReference type="SAM" id="MobiDB-lite"/>
    </source>
</evidence>
<feature type="region of interest" description="Disordered" evidence="1">
    <location>
        <begin position="645"/>
        <end position="668"/>
    </location>
</feature>
<feature type="compositionally biased region" description="Basic and acidic residues" evidence="1">
    <location>
        <begin position="659"/>
        <end position="668"/>
    </location>
</feature>
<sequence>MSVPQGGTVFFKINTTATAYRVDVYRMGYYGGAGARRVASFSLDLPKALLQPDCLYSPDTHLVDCGNWHVSANWSVPTDATSGIYFARLVRLDPEPQPNWRADNSQIFWDIRFSRPKEEQDPLVPPPGGEHAYGVHGRGRMANALKEPRASHIYFIVRNDVAGADVLFQTMDTTWQTYNCWGSMNTYGYECGDPLTHAGSPHYHKRAAAAQPGLAMPARAYKASLNRPYATRSYRAVNMPFQCEYPMVRWLERNGYDVSYWSGVDTDRLGAAISARFRLFLSVGHDEYWSGRQREHVTAARDAGVHLGFFSGNEVYWRIRWEDGATSDGSRTDSHRTVVVYKDTQATKPLDPVEWTGTFRDGRDINPLGPQPENALTGTIFTVNAWRHDPLVVPAEFAAHRFWRNTTVAALRGDEEAVLLTGLLGHEWDEDVDNGFRPAGLMQLSRTTVDNVHYLVDEGSVFDSGTATHHLTLYRHSSGALVFGAGTVQWMWGLDAHHDSPNGMPPERANPYTIRVGVDRTAPDPAVQQATLNLLVDMGVHPHTPQPDLTLTASSTDTVAPKSEIASCQVHRLSGRDKHRELVCHGVAHDVGGVVAAVEITATAGKRWHPAVLSPDHRTWHYKAVVPAGPKCSLLRNVTTRAVDDSGNLEAPHRPGKHSARDCVEIES</sequence>
<evidence type="ECO:0000259" key="2">
    <source>
        <dbReference type="Pfam" id="PF20254"/>
    </source>
</evidence>
<gene>
    <name evidence="3" type="ORF">EGYM00163_LOCUS49453</name>
</gene>
<dbReference type="Gene3D" id="2.60.40.650">
    <property type="match status" value="1"/>
</dbReference>
<protein>
    <recommendedName>
        <fullName evidence="2">N,N-dimethylformamidase beta subunit-like C-terminal domain-containing protein</fullName>
    </recommendedName>
</protein>